<dbReference type="STRING" id="930990.A0A067NBF3"/>
<feature type="region of interest" description="Disordered" evidence="2">
    <location>
        <begin position="498"/>
        <end position="664"/>
    </location>
</feature>
<evidence type="ECO:0000256" key="2">
    <source>
        <dbReference type="SAM" id="MobiDB-lite"/>
    </source>
</evidence>
<proteinExistence type="predicted"/>
<feature type="compositionally biased region" description="Basic and acidic residues" evidence="2">
    <location>
        <begin position="132"/>
        <end position="145"/>
    </location>
</feature>
<feature type="region of interest" description="Disordered" evidence="2">
    <location>
        <begin position="12"/>
        <end position="96"/>
    </location>
</feature>
<accession>A0A067NBF3</accession>
<dbReference type="OrthoDB" id="2409325at2759"/>
<feature type="compositionally biased region" description="Basic and acidic residues" evidence="2">
    <location>
        <begin position="544"/>
        <end position="561"/>
    </location>
</feature>
<reference evidence="4" key="1">
    <citation type="journal article" date="2014" name="Proc. Natl. Acad. Sci. U.S.A.">
        <title>Extensive sampling of basidiomycete genomes demonstrates inadequacy of the white-rot/brown-rot paradigm for wood decay fungi.</title>
        <authorList>
            <person name="Riley R."/>
            <person name="Salamov A.A."/>
            <person name="Brown D.W."/>
            <person name="Nagy L.G."/>
            <person name="Floudas D."/>
            <person name="Held B.W."/>
            <person name="Levasseur A."/>
            <person name="Lombard V."/>
            <person name="Morin E."/>
            <person name="Otillar R."/>
            <person name="Lindquist E.A."/>
            <person name="Sun H."/>
            <person name="LaButti K.M."/>
            <person name="Schmutz J."/>
            <person name="Jabbour D."/>
            <person name="Luo H."/>
            <person name="Baker S.E."/>
            <person name="Pisabarro A.G."/>
            <person name="Walton J.D."/>
            <person name="Blanchette R.A."/>
            <person name="Henrissat B."/>
            <person name="Martin F."/>
            <person name="Cullen D."/>
            <person name="Hibbett D.S."/>
            <person name="Grigoriev I.V."/>
        </authorList>
    </citation>
    <scope>NUCLEOTIDE SEQUENCE [LARGE SCALE GENOMIC DNA]</scope>
    <source>
        <strain evidence="4">FD-172 SS1</strain>
    </source>
</reference>
<feature type="region of interest" description="Disordered" evidence="2">
    <location>
        <begin position="127"/>
        <end position="147"/>
    </location>
</feature>
<dbReference type="EMBL" id="KL198016">
    <property type="protein sequence ID" value="KDQ21447.1"/>
    <property type="molecule type" value="Genomic_DNA"/>
</dbReference>
<evidence type="ECO:0000313" key="4">
    <source>
        <dbReference type="Proteomes" id="UP000027195"/>
    </source>
</evidence>
<organism evidence="3 4">
    <name type="scientific">Botryobasidium botryosum (strain FD-172 SS1)</name>
    <dbReference type="NCBI Taxonomy" id="930990"/>
    <lineage>
        <taxon>Eukaryota</taxon>
        <taxon>Fungi</taxon>
        <taxon>Dikarya</taxon>
        <taxon>Basidiomycota</taxon>
        <taxon>Agaricomycotina</taxon>
        <taxon>Agaricomycetes</taxon>
        <taxon>Cantharellales</taxon>
        <taxon>Botryobasidiaceae</taxon>
        <taxon>Botryobasidium</taxon>
    </lineage>
</organism>
<keyword evidence="4" id="KW-1185">Reference proteome</keyword>
<dbReference type="InParanoid" id="A0A067NBF3"/>
<gene>
    <name evidence="3" type="ORF">BOTBODRAFT_25889</name>
</gene>
<evidence type="ECO:0000313" key="3">
    <source>
        <dbReference type="EMBL" id="KDQ21447.1"/>
    </source>
</evidence>
<feature type="compositionally biased region" description="Pro residues" evidence="2">
    <location>
        <begin position="507"/>
        <end position="517"/>
    </location>
</feature>
<sequence>MFTSDAIVVAFFSTPPSPHPHRSKNAFAATRHPHTPRTNPTLKYTAMSTNSAPTSRVIPGAPPPAPPSKSQQKKKRKNAANKSALSTPDTHTIPIPDPKAAALVEKAPSNGEIADELVAKDSEIAAAVASDEAPKPEEKGEDKKSSNPIIELVNKRLRTITKKLKHISLYAHKPDSELNEDQKRTRATLPGLEASHKELEEMKKNLETYFEQQAKETEARNAEVERAVQARIGEAVEYAESRAKTRTHGLLSFLTLANLLSSPNPFPQPLIITDAERAAVISAAALLTSWQEEIGESQDVKDSIVKGIVTDVSGEFQGVEYSRIRQIVSHFIHPPTPIPSPSLAPVADDSAIPTEEPLDEPAVVISSTHIIAPGGLHFMLESELETAPGLDPKGTETTTPISQGLLFGTQEATPDWEDVQVPVQPENAGVYSGDVEKLVEEEQETLQSEKLQAATLQISITEPVQAIENVIPQTPLDWAADDADELPEIENLQEQFGRSGLNTPIEPSHPTPLPPVTPQQQQPPADDGFQPVRSGRARGGFRGDGFRGGDRGRGQRGDGRGFRGGRGRGGYGPPPNGANGEYHGNGFGSGWRTSQPPGPDGEGWTHIEGRGGYRGNRGRGNFDGGDGDFRGRRARGGGFRGNKPYEPRGGVPPPHAPAPAPTES</sequence>
<name>A0A067NBF3_BOTB1</name>
<dbReference type="AlphaFoldDB" id="A0A067NBF3"/>
<feature type="compositionally biased region" description="Pro residues" evidence="2">
    <location>
        <begin position="650"/>
        <end position="664"/>
    </location>
</feature>
<dbReference type="HOGENOM" id="CLU_423353_0_0_1"/>
<keyword evidence="1" id="KW-0175">Coiled coil</keyword>
<feature type="compositionally biased region" description="Gly residues" evidence="2">
    <location>
        <begin position="562"/>
        <end position="571"/>
    </location>
</feature>
<feature type="compositionally biased region" description="Low complexity" evidence="2">
    <location>
        <begin position="80"/>
        <end position="94"/>
    </location>
</feature>
<evidence type="ECO:0000256" key="1">
    <source>
        <dbReference type="SAM" id="Coils"/>
    </source>
</evidence>
<protein>
    <submittedName>
        <fullName evidence="3">Uncharacterized protein</fullName>
    </submittedName>
</protein>
<dbReference type="Proteomes" id="UP000027195">
    <property type="component" value="Unassembled WGS sequence"/>
</dbReference>
<feature type="coiled-coil region" evidence="1">
    <location>
        <begin position="192"/>
        <end position="219"/>
    </location>
</feature>